<proteinExistence type="predicted"/>
<evidence type="ECO:0000256" key="3">
    <source>
        <dbReference type="ARBA" id="ARBA00023125"/>
    </source>
</evidence>
<evidence type="ECO:0000256" key="6">
    <source>
        <dbReference type="SAM" id="Coils"/>
    </source>
</evidence>
<dbReference type="InterPro" id="IPR002100">
    <property type="entry name" value="TF_MADSbox"/>
</dbReference>
<dbReference type="InParanoid" id="A0A3Q7H6P3"/>
<dbReference type="SUPFAM" id="SSF55455">
    <property type="entry name" value="SRF-like"/>
    <property type="match status" value="1"/>
</dbReference>
<evidence type="ECO:0000256" key="1">
    <source>
        <dbReference type="ARBA" id="ARBA00004123"/>
    </source>
</evidence>
<dbReference type="OMA" id="LMECNIE"/>
<dbReference type="GO" id="GO:0006357">
    <property type="term" value="P:regulation of transcription by RNA polymerase II"/>
    <property type="evidence" value="ECO:0000318"/>
    <property type="project" value="GO_Central"/>
</dbReference>
<dbReference type="EnsemblPlants" id="Solyc07g020966.1.1">
    <property type="protein sequence ID" value="Solyc07g020966.1.1"/>
    <property type="gene ID" value="Solyc07g020966.1"/>
</dbReference>
<evidence type="ECO:0000259" key="7">
    <source>
        <dbReference type="PROSITE" id="PS50066"/>
    </source>
</evidence>
<organism evidence="8">
    <name type="scientific">Solanum lycopersicum</name>
    <name type="common">Tomato</name>
    <name type="synonym">Lycopersicon esculentum</name>
    <dbReference type="NCBI Taxonomy" id="4081"/>
    <lineage>
        <taxon>Eukaryota</taxon>
        <taxon>Viridiplantae</taxon>
        <taxon>Streptophyta</taxon>
        <taxon>Embryophyta</taxon>
        <taxon>Tracheophyta</taxon>
        <taxon>Spermatophyta</taxon>
        <taxon>Magnoliopsida</taxon>
        <taxon>eudicotyledons</taxon>
        <taxon>Gunneridae</taxon>
        <taxon>Pentapetalae</taxon>
        <taxon>asterids</taxon>
        <taxon>lamiids</taxon>
        <taxon>Solanales</taxon>
        <taxon>Solanaceae</taxon>
        <taxon>Solanoideae</taxon>
        <taxon>Solaneae</taxon>
        <taxon>Solanum</taxon>
        <taxon>Solanum subgen. Lycopersicon</taxon>
    </lineage>
</organism>
<feature type="coiled-coil region" evidence="6">
    <location>
        <begin position="82"/>
        <end position="109"/>
    </location>
</feature>
<evidence type="ECO:0000313" key="9">
    <source>
        <dbReference type="Proteomes" id="UP000004994"/>
    </source>
</evidence>
<dbReference type="SMART" id="SM00432">
    <property type="entry name" value="MADS"/>
    <property type="match status" value="1"/>
</dbReference>
<evidence type="ECO:0000256" key="2">
    <source>
        <dbReference type="ARBA" id="ARBA00023015"/>
    </source>
</evidence>
<feature type="domain" description="MADS-box" evidence="7">
    <location>
        <begin position="1"/>
        <end position="58"/>
    </location>
</feature>
<dbReference type="PRINTS" id="PR00404">
    <property type="entry name" value="MADSDOMAIN"/>
</dbReference>
<dbReference type="Gene3D" id="3.40.1810.10">
    <property type="entry name" value="Transcription factor, MADS-box"/>
    <property type="match status" value="1"/>
</dbReference>
<dbReference type="Gramene" id="Solyc07g020966.1.1">
    <property type="protein sequence ID" value="Solyc07g020966.1.1"/>
    <property type="gene ID" value="Solyc07g020966.1"/>
</dbReference>
<dbReference type="Proteomes" id="UP000004994">
    <property type="component" value="Chromosome 7"/>
</dbReference>
<dbReference type="InterPro" id="IPR036879">
    <property type="entry name" value="TF_MADSbox_sf"/>
</dbReference>
<dbReference type="PANTHER" id="PTHR11945:SF752">
    <property type="entry name" value="MADS-BOX DOMAIN-CONTAINING PROTEIN"/>
    <property type="match status" value="1"/>
</dbReference>
<protein>
    <recommendedName>
        <fullName evidence="7">MADS-box domain-containing protein</fullName>
    </recommendedName>
</protein>
<comment type="subcellular location">
    <subcellularLocation>
        <location evidence="1">Nucleus</location>
    </subcellularLocation>
</comment>
<keyword evidence="9" id="KW-1185">Reference proteome</keyword>
<keyword evidence="2" id="KW-0805">Transcription regulation</keyword>
<evidence type="ECO:0000256" key="4">
    <source>
        <dbReference type="ARBA" id="ARBA00023163"/>
    </source>
</evidence>
<reference evidence="8" key="1">
    <citation type="journal article" date="2012" name="Nature">
        <title>The tomato genome sequence provides insights into fleshy fruit evolution.</title>
        <authorList>
            <consortium name="Tomato Genome Consortium"/>
        </authorList>
    </citation>
    <scope>NUCLEOTIDE SEQUENCE [LARGE SCALE GENOMIC DNA]</scope>
    <source>
        <strain evidence="8">cv. Heinz 1706</strain>
    </source>
</reference>
<reference evidence="8" key="2">
    <citation type="submission" date="2019-01" db="UniProtKB">
        <authorList>
            <consortium name="EnsemblPlants"/>
        </authorList>
    </citation>
    <scope>IDENTIFICATION</scope>
    <source>
        <strain evidence="8">cv. Heinz 1706</strain>
    </source>
</reference>
<dbReference type="PROSITE" id="PS50066">
    <property type="entry name" value="MADS_BOX_2"/>
    <property type="match status" value="1"/>
</dbReference>
<keyword evidence="6" id="KW-0175">Coiled coil</keyword>
<keyword evidence="5" id="KW-0539">Nucleus</keyword>
<dbReference type="GO" id="GO:0046983">
    <property type="term" value="F:protein dimerization activity"/>
    <property type="evidence" value="ECO:0007669"/>
    <property type="project" value="InterPro"/>
</dbReference>
<dbReference type="GO" id="GO:0000981">
    <property type="term" value="F:DNA-binding transcription factor activity, RNA polymerase II-specific"/>
    <property type="evidence" value="ECO:0000318"/>
    <property type="project" value="GO_Central"/>
</dbReference>
<dbReference type="AlphaFoldDB" id="A0A3Q7H6P3"/>
<evidence type="ECO:0000313" key="8">
    <source>
        <dbReference type="EnsemblPlants" id="Solyc07g020966.1.1"/>
    </source>
</evidence>
<evidence type="ECO:0000256" key="5">
    <source>
        <dbReference type="ARBA" id="ARBA00023242"/>
    </source>
</evidence>
<dbReference type="GO" id="GO:0005634">
    <property type="term" value="C:nucleus"/>
    <property type="evidence" value="ECO:0007669"/>
    <property type="project" value="UniProtKB-SubCell"/>
</dbReference>
<dbReference type="PANTHER" id="PTHR11945">
    <property type="entry name" value="MADS BOX PROTEIN"/>
    <property type="match status" value="1"/>
</dbReference>
<sequence length="180" mass="20332">MKINIGRKRIVIARQVTFSKRCIGRFKKESELCTLCGAYVVVVIFSSSNKVYSCGHPSAEFIVDKFLGENQPGFDAPNSTSLSRQNVNLDEINNELNMLENSLEQQKKHGKALQGLREELPYERLNFSDLKKLIELLEASQLMEYYMEFPYQTIGMCLSPLRVDANSSSNFSEASSGSNE</sequence>
<accession>A0A3Q7H6P3</accession>
<name>A0A3Q7H6P3_SOLLC</name>
<keyword evidence="3" id="KW-0238">DNA-binding</keyword>
<dbReference type="GO" id="GO:0000978">
    <property type="term" value="F:RNA polymerase II cis-regulatory region sequence-specific DNA binding"/>
    <property type="evidence" value="ECO:0000318"/>
    <property type="project" value="GO_Central"/>
</dbReference>
<dbReference type="Pfam" id="PF00319">
    <property type="entry name" value="SRF-TF"/>
    <property type="match status" value="1"/>
</dbReference>
<keyword evidence="4" id="KW-0804">Transcription</keyword>